<dbReference type="EMBL" id="JARYMX010000003">
    <property type="protein sequence ID" value="KAJ9556902.1"/>
    <property type="molecule type" value="Genomic_DNA"/>
</dbReference>
<reference evidence="3" key="1">
    <citation type="submission" date="2023-03" db="EMBL/GenBank/DDBJ databases">
        <title>Chromosome-scale reference genome and RAD-based genetic map of yellow starthistle (Centaurea solstitialis) reveal putative structural variation and QTLs associated with invader traits.</title>
        <authorList>
            <person name="Reatini B."/>
            <person name="Cang F.A."/>
            <person name="Jiang Q."/>
            <person name="Mckibben M.T.W."/>
            <person name="Barker M.S."/>
            <person name="Rieseberg L.H."/>
            <person name="Dlugosch K.M."/>
        </authorList>
    </citation>
    <scope>NUCLEOTIDE SEQUENCE</scope>
    <source>
        <strain evidence="3">CAN-66</strain>
        <tissue evidence="3">Leaf</tissue>
    </source>
</reference>
<comment type="caution">
    <text evidence="3">The sequence shown here is derived from an EMBL/GenBank/DDBJ whole genome shotgun (WGS) entry which is preliminary data.</text>
</comment>
<gene>
    <name evidence="3" type="ORF">OSB04_011516</name>
</gene>
<dbReference type="GO" id="GO:0005856">
    <property type="term" value="C:cytoskeleton"/>
    <property type="evidence" value="ECO:0007669"/>
    <property type="project" value="TreeGrafter"/>
</dbReference>
<evidence type="ECO:0000313" key="3">
    <source>
        <dbReference type="EMBL" id="KAJ9556902.1"/>
    </source>
</evidence>
<evidence type="ECO:0000256" key="1">
    <source>
        <dbReference type="ARBA" id="ARBA00023054"/>
    </source>
</evidence>
<feature type="coiled-coil region" evidence="2">
    <location>
        <begin position="16"/>
        <end position="87"/>
    </location>
</feature>
<proteinExistence type="predicted"/>
<dbReference type="AlphaFoldDB" id="A0AA38TSN4"/>
<dbReference type="PANTHER" id="PTHR32083:SF0">
    <property type="entry name" value="CILIA AND FLAGELLA-ASSOCIATED PROTEIN 58"/>
    <property type="match status" value="1"/>
</dbReference>
<dbReference type="PANTHER" id="PTHR32083">
    <property type="entry name" value="CILIA AND FLAGELLA-ASSOCIATED PROTEIN 58-RELATED"/>
    <property type="match status" value="1"/>
</dbReference>
<organism evidence="3 4">
    <name type="scientific">Centaurea solstitialis</name>
    <name type="common">yellow star-thistle</name>
    <dbReference type="NCBI Taxonomy" id="347529"/>
    <lineage>
        <taxon>Eukaryota</taxon>
        <taxon>Viridiplantae</taxon>
        <taxon>Streptophyta</taxon>
        <taxon>Embryophyta</taxon>
        <taxon>Tracheophyta</taxon>
        <taxon>Spermatophyta</taxon>
        <taxon>Magnoliopsida</taxon>
        <taxon>eudicotyledons</taxon>
        <taxon>Gunneridae</taxon>
        <taxon>Pentapetalae</taxon>
        <taxon>asterids</taxon>
        <taxon>campanulids</taxon>
        <taxon>Asterales</taxon>
        <taxon>Asteraceae</taxon>
        <taxon>Carduoideae</taxon>
        <taxon>Cardueae</taxon>
        <taxon>Centaureinae</taxon>
        <taxon>Centaurea</taxon>
    </lineage>
</organism>
<accession>A0AA38TSN4</accession>
<name>A0AA38TSN4_9ASTR</name>
<feature type="coiled-coil region" evidence="2">
    <location>
        <begin position="241"/>
        <end position="376"/>
    </location>
</feature>
<evidence type="ECO:0000313" key="4">
    <source>
        <dbReference type="Proteomes" id="UP001172457"/>
    </source>
</evidence>
<keyword evidence="4" id="KW-1185">Reference proteome</keyword>
<sequence length="964" mass="112746">MDSDDEIQYERDWDKTKRLEREKASLTTQLAKAVAQFKEKELHLKNHIKEQELQMKNQIKEKELQMINQIKEKELDFEKQIAETKLQCKKQIKESNKIIQFLDEKLHKIGVSERTIFLNKPCALRDFLDVKWGLGYENPNVLKNALKEKSAFYDFTSMLMSTRFPSLKGFEMKEDFSDMQEIEQHDPVYYEPKYHRVKFVYNSDTLRIKSKDSSNSSDFLVYPDINSSQESDVKAKPYVPTLVLEEKIVDLENLLKKTQSEYESLKFKEQNEHNAEREMLLEQIQILQQVVYESEHDLVNERSRFAKDREEYVQEILELQRTVADLQKLLEDKAGQEKQNVELEVAKERHMFETEIEKLTKTVSDLQNTLLEERKVFDLTSINLSKKISELERKIILDKKKSLKKPSLRAGKFQNMMHEFEEEIQGVHSVRKVDDKKCIELQKQIVDLQNQLSDVRHQFKQKEKVLRHEKSVLEQIIAEPKKPSLVEANFEDQKEVFKAEIRKLTSKLSELSTNIMNEQRMRSDQQKKLDDLLEERNKFSSKVKELEKTTFKAHDSSNVDSASLSNINSSGQIRTSNLFYDRRVDYSGYWLLNNSVQDPIFNYWWLLNIQFRTRTSFMRFNDIEVSMINPEPEDLPKKHIPRLDLVCEGVHEMNIETRHGPSVDNSCHPTKLLKYLLKDVCFNSHGELAHHLSNLHSEDLGEELSTRSVKAQNLNILDHWLWLHQEGFLDLTSRGNSGFDEDCFKLKSVDSKISLKLELILKKRSRIQRGRLLEQILLYPRSQDEESIFKSNIVKGWKSKKKVKHQNSTPATRLRVETGDVSLRLSTFLNCRFIRISDSRVLLLLRCFLTLVSKGPIVTFGGNGKGQTHGFGTLINGVTSFKRVACVKGLKHNLLSISQLCDKDHKVTFSKDYKSFSPSVRRFGVYTIVVNSSSENICFVSRASSDLNWLWHKPLSRLNFNTLN</sequence>
<feature type="coiled-coil region" evidence="2">
    <location>
        <begin position="438"/>
        <end position="549"/>
    </location>
</feature>
<protein>
    <submittedName>
        <fullName evidence="3">Uncharacterized protein</fullName>
    </submittedName>
</protein>
<keyword evidence="1 2" id="KW-0175">Coiled coil</keyword>
<dbReference type="Proteomes" id="UP001172457">
    <property type="component" value="Chromosome 3"/>
</dbReference>
<evidence type="ECO:0000256" key="2">
    <source>
        <dbReference type="SAM" id="Coils"/>
    </source>
</evidence>